<gene>
    <name evidence="1" type="ORF">FOTG_14899</name>
</gene>
<sequence>MSGRQSLLKLFTLSNSGELTPQRWLEMSLARTPQYSLQVENKLGLEQGWCARMLVISPIPGLEPAGGER</sequence>
<organism evidence="1">
    <name type="scientific">Fusarium oxysporum f. sp. vasinfectum 25433</name>
    <dbReference type="NCBI Taxonomy" id="1089449"/>
    <lineage>
        <taxon>Eukaryota</taxon>
        <taxon>Fungi</taxon>
        <taxon>Dikarya</taxon>
        <taxon>Ascomycota</taxon>
        <taxon>Pezizomycotina</taxon>
        <taxon>Sordariomycetes</taxon>
        <taxon>Hypocreomycetidae</taxon>
        <taxon>Hypocreales</taxon>
        <taxon>Nectriaceae</taxon>
        <taxon>Fusarium</taxon>
        <taxon>Fusarium oxysporum species complex</taxon>
    </lineage>
</organism>
<dbReference type="AlphaFoldDB" id="X0KTC4"/>
<proteinExistence type="predicted"/>
<reference evidence="1" key="2">
    <citation type="submission" date="2012-05" db="EMBL/GenBank/DDBJ databases">
        <title>The Genome Annotation of Fusarium oxysporum Cotton.</title>
        <authorList>
            <consortium name="The Broad Institute Genomics Platform"/>
            <person name="Ma L.-J."/>
            <person name="Corby-Kistler H."/>
            <person name="Broz K."/>
            <person name="Gale L.R."/>
            <person name="Jonkers W."/>
            <person name="O'Donnell K."/>
            <person name="Ploetz R."/>
            <person name="Steinberg C."/>
            <person name="Schwartz D.C."/>
            <person name="VanEtten H."/>
            <person name="Zhou S."/>
            <person name="Young S.K."/>
            <person name="Zeng Q."/>
            <person name="Gargeya S."/>
            <person name="Fitzgerald M."/>
            <person name="Abouelleil A."/>
            <person name="Alvarado L."/>
            <person name="Chapman S.B."/>
            <person name="Gainer-Dewar J."/>
            <person name="Goldberg J."/>
            <person name="Griggs A."/>
            <person name="Gujja S."/>
            <person name="Hansen M."/>
            <person name="Howarth C."/>
            <person name="Imamovic A."/>
            <person name="Ireland A."/>
            <person name="Larimer J."/>
            <person name="McCowan C."/>
            <person name="Murphy C."/>
            <person name="Pearson M."/>
            <person name="Poon T.W."/>
            <person name="Priest M."/>
            <person name="Roberts A."/>
            <person name="Saif S."/>
            <person name="Shea T."/>
            <person name="Sykes S."/>
            <person name="Wortman J."/>
            <person name="Nusbaum C."/>
            <person name="Birren B."/>
        </authorList>
    </citation>
    <scope>NUCLEOTIDE SEQUENCE</scope>
    <source>
        <strain evidence="1">25433</strain>
    </source>
</reference>
<protein>
    <submittedName>
        <fullName evidence="1">Uncharacterized protein</fullName>
    </submittedName>
</protein>
<name>X0KTC4_FUSOX</name>
<dbReference type="Proteomes" id="UP000030701">
    <property type="component" value="Unassembled WGS sequence"/>
</dbReference>
<dbReference type="EMBL" id="JH657991">
    <property type="protein sequence ID" value="EXM16859.1"/>
    <property type="molecule type" value="Genomic_DNA"/>
</dbReference>
<reference evidence="1" key="1">
    <citation type="submission" date="2011-11" db="EMBL/GenBank/DDBJ databases">
        <title>The Genome Sequence of Fusarium oxysporum Cotton.</title>
        <authorList>
            <consortium name="The Broad Institute Genome Sequencing Platform"/>
            <person name="Ma L.-J."/>
            <person name="Gale L.R."/>
            <person name="Schwartz D.C."/>
            <person name="Zhou S."/>
            <person name="Corby-Kistler H."/>
            <person name="Young S.K."/>
            <person name="Zeng Q."/>
            <person name="Gargeya S."/>
            <person name="Fitzgerald M."/>
            <person name="Haas B."/>
            <person name="Abouelleil A."/>
            <person name="Alvarado L."/>
            <person name="Arachchi H.M."/>
            <person name="Berlin A."/>
            <person name="Brown A."/>
            <person name="Chapman S.B."/>
            <person name="Chen Z."/>
            <person name="Dunbar C."/>
            <person name="Freedman E."/>
            <person name="Gearin G."/>
            <person name="Goldberg J."/>
            <person name="Griggs A."/>
            <person name="Gujja S."/>
            <person name="Heiman D."/>
            <person name="Howarth C."/>
            <person name="Larson L."/>
            <person name="Lui A."/>
            <person name="MacDonald P.J.P."/>
            <person name="Montmayeur A."/>
            <person name="Murphy C."/>
            <person name="Neiman D."/>
            <person name="Pearson M."/>
            <person name="Priest M."/>
            <person name="Roberts A."/>
            <person name="Saif S."/>
            <person name="Shea T."/>
            <person name="Shenoy N."/>
            <person name="Sisk P."/>
            <person name="Stolte C."/>
            <person name="Sykes S."/>
            <person name="Wortman J."/>
            <person name="Nusbaum C."/>
            <person name="Birren B."/>
        </authorList>
    </citation>
    <scope>NUCLEOTIDE SEQUENCE [LARGE SCALE GENOMIC DNA]</scope>
    <source>
        <strain evidence="1">25433</strain>
    </source>
</reference>
<evidence type="ECO:0000313" key="1">
    <source>
        <dbReference type="EMBL" id="EXM16859.1"/>
    </source>
</evidence>
<accession>X0KTC4</accession>
<dbReference type="HOGENOM" id="CLU_2558344_0_0_1"/>